<dbReference type="PANTHER" id="PTHR24006:SF664">
    <property type="entry name" value="UBIQUITIN CARBOXYL-TERMINAL HYDROLASE"/>
    <property type="match status" value="1"/>
</dbReference>
<dbReference type="FunFam" id="1.10.8.10:FF:000086">
    <property type="entry name" value="Ubiquitin carboxyl-terminal hydrolase"/>
    <property type="match status" value="1"/>
</dbReference>
<evidence type="ECO:0000256" key="2">
    <source>
        <dbReference type="ARBA" id="ARBA00009085"/>
    </source>
</evidence>
<dbReference type="SUPFAM" id="SSF46934">
    <property type="entry name" value="UBA-like"/>
    <property type="match status" value="1"/>
</dbReference>
<keyword evidence="7" id="KW-0677">Repeat</keyword>
<dbReference type="InterPro" id="IPR038765">
    <property type="entry name" value="Papain-like_cys_pep_sf"/>
</dbReference>
<sequence length="764" mass="85556">MNFTTAENCPHFSNFKVPNALDFTNLHKDECQLCFNNQKDASGINICLSCFTSYCSTQNINHLNLHQLKTNHKQVLNISKKLVEGVDSKPPVKLTKLSIPDGEEEEKEKWETIYSFRCLECNVEISNYANSQELSQTKQLIASASTVNQKNQAKAWEEVVEPCPHVFDLTQLDNPNLNLSQTKCDNCELNTNLWLCLTCGAIGCGRKQYDGSGGNNHGVDHFTSTGHPISVKLGTITAEGEADTHCYQCDNMVQDPELVKHLTFHKILVNEQVKTELSMTELQLELNSKFDFNMTSEDGKNYEPKFGPNLTGLRNLGNSCYMASVLQCLVALDSFAMPFVDPTRDHYLTCASQPYECVQCQLIKLVDGMISGQYSVPETSTDGLVSADPSQPTQSQRGIEPLSFKHLVGAKHPEFSTMRQQDAYEFLQFLQTTLARTPNLPKVNSAFEFKIEHRLQCTGCQKVKYTQETIESLSVPLPQEVINGEVNETDLSKCLDYFFQPTTISGYNCSTCKTNTEVTNTTRILSFPEVLVLNVRQFTLKNWVPTKLEAKVHVPTEEVPLLTNYQAQQHPEGEVLFEEEPETASGPQIDQLAVEQIMGMGFSKNAAERAIVNTGNSGAETAMNWLFEHMEDPQLNEPLSKDTGNNNANINEADIESLVMMGFTRDHSVNALKATDSNLERAVEWIFSHPEGTVVEDNSQAQQSNPSASVGFETPSDYRLVSFINHKGTSHNDEFIMFNDNKVVSNPNPPTEEAYVYLFKRVNN</sequence>
<dbReference type="InterPro" id="IPR050164">
    <property type="entry name" value="Peptidase_C19"/>
</dbReference>
<dbReference type="GO" id="GO:0005634">
    <property type="term" value="C:nucleus"/>
    <property type="evidence" value="ECO:0007669"/>
    <property type="project" value="TreeGrafter"/>
</dbReference>
<evidence type="ECO:0000256" key="6">
    <source>
        <dbReference type="ARBA" id="ARBA00022723"/>
    </source>
</evidence>
<evidence type="ECO:0000256" key="11">
    <source>
        <dbReference type="ARBA" id="ARBA00022807"/>
    </source>
</evidence>
<gene>
    <name evidence="21" type="ORF">CONCODRAFT_78127</name>
</gene>
<name>A0A137P9Y7_CONC2</name>
<dbReference type="OrthoDB" id="361536at2759"/>
<evidence type="ECO:0000256" key="16">
    <source>
        <dbReference type="PIRSR" id="PIRSR016308-3"/>
    </source>
</evidence>
<dbReference type="PROSITE" id="PS00972">
    <property type="entry name" value="USP_1"/>
    <property type="match status" value="1"/>
</dbReference>
<dbReference type="FunFam" id="3.30.40.10:FF:000026">
    <property type="entry name" value="Ubiquitin carboxyl-terminal hydrolase"/>
    <property type="match status" value="1"/>
</dbReference>
<dbReference type="Gene3D" id="3.30.40.10">
    <property type="entry name" value="Zinc/RING finger domain, C3HC4 (zinc finger)"/>
    <property type="match status" value="2"/>
</dbReference>
<dbReference type="CDD" id="cd14386">
    <property type="entry name" value="UBA2_UBP5"/>
    <property type="match status" value="1"/>
</dbReference>
<feature type="domain" description="UBP-type" evidence="20">
    <location>
        <begin position="7"/>
        <end position="111"/>
    </location>
</feature>
<dbReference type="GO" id="GO:0006508">
    <property type="term" value="P:proteolysis"/>
    <property type="evidence" value="ECO:0007669"/>
    <property type="project" value="UniProtKB-KW"/>
</dbReference>
<keyword evidence="10 21" id="KW-0378">Hydrolase</keyword>
<dbReference type="Pfam" id="PF00443">
    <property type="entry name" value="UCH"/>
    <property type="match status" value="1"/>
</dbReference>
<evidence type="ECO:0000256" key="15">
    <source>
        <dbReference type="ARBA" id="ARBA00032096"/>
    </source>
</evidence>
<protein>
    <recommendedName>
        <fullName evidence="4">Ubiquitin carboxyl-terminal hydrolase 14</fullName>
        <ecNumber evidence="3">3.4.19.12</ecNumber>
    </recommendedName>
    <alternativeName>
        <fullName evidence="13">Deubiquitinating enzyme 14</fullName>
    </alternativeName>
    <alternativeName>
        <fullName evidence="14">Ubiquitin thioesterase 14</fullName>
    </alternativeName>
    <alternativeName>
        <fullName evidence="15">Ubiquitin-specific-processing protease 14</fullName>
    </alternativeName>
</protein>
<dbReference type="InterPro" id="IPR016652">
    <property type="entry name" value="Ubiquitinyl_hydrolase"/>
</dbReference>
<dbReference type="GO" id="GO:0005829">
    <property type="term" value="C:cytosol"/>
    <property type="evidence" value="ECO:0007669"/>
    <property type="project" value="TreeGrafter"/>
</dbReference>
<feature type="domain" description="USP" evidence="19">
    <location>
        <begin position="311"/>
        <end position="762"/>
    </location>
</feature>
<evidence type="ECO:0000259" key="18">
    <source>
        <dbReference type="PROSITE" id="PS50030"/>
    </source>
</evidence>
<dbReference type="SMART" id="SM00165">
    <property type="entry name" value="UBA"/>
    <property type="match status" value="2"/>
</dbReference>
<comment type="similarity">
    <text evidence="2">Belongs to the peptidase C19 family.</text>
</comment>
<dbReference type="PANTHER" id="PTHR24006">
    <property type="entry name" value="UBIQUITIN CARBOXYL-TERMINAL HYDROLASE"/>
    <property type="match status" value="1"/>
</dbReference>
<evidence type="ECO:0000313" key="22">
    <source>
        <dbReference type="Proteomes" id="UP000070444"/>
    </source>
</evidence>
<dbReference type="Pfam" id="PF00627">
    <property type="entry name" value="UBA"/>
    <property type="match status" value="2"/>
</dbReference>
<dbReference type="GO" id="GO:0016579">
    <property type="term" value="P:protein deubiquitination"/>
    <property type="evidence" value="ECO:0007669"/>
    <property type="project" value="InterPro"/>
</dbReference>
<comment type="catalytic activity">
    <reaction evidence="1">
        <text>Thiol-dependent hydrolysis of ester, thioester, amide, peptide and isopeptide bonds formed by the C-terminal Gly of ubiquitin (a 76-residue protein attached to proteins as an intracellular targeting signal).</text>
        <dbReference type="EC" id="3.4.19.12"/>
    </reaction>
</comment>
<dbReference type="Pfam" id="PF17807">
    <property type="entry name" value="zf-UBP_var"/>
    <property type="match status" value="1"/>
</dbReference>
<dbReference type="PROSITE" id="PS50235">
    <property type="entry name" value="USP_3"/>
    <property type="match status" value="1"/>
</dbReference>
<dbReference type="Gene3D" id="1.10.8.10">
    <property type="entry name" value="DNA helicase RuvA subunit, C-terminal domain"/>
    <property type="match status" value="2"/>
</dbReference>
<feature type="binding site" evidence="16">
    <location>
        <position position="204"/>
    </location>
    <ligand>
        <name>Zn(2+)</name>
        <dbReference type="ChEBI" id="CHEBI:29105"/>
    </ligand>
</feature>
<keyword evidence="22" id="KW-1185">Reference proteome</keyword>
<dbReference type="EC" id="3.4.19.12" evidence="3"/>
<evidence type="ECO:0000313" key="21">
    <source>
        <dbReference type="EMBL" id="KXN71815.1"/>
    </source>
</evidence>
<keyword evidence="12 16" id="KW-0862">Zinc</keyword>
<evidence type="ECO:0000256" key="9">
    <source>
        <dbReference type="ARBA" id="ARBA00022786"/>
    </source>
</evidence>
<evidence type="ECO:0000256" key="1">
    <source>
        <dbReference type="ARBA" id="ARBA00000707"/>
    </source>
</evidence>
<dbReference type="PROSITE" id="PS50030">
    <property type="entry name" value="UBA"/>
    <property type="match status" value="2"/>
</dbReference>
<proteinExistence type="inferred from homology"/>
<keyword evidence="9" id="KW-0833">Ubl conjugation pathway</keyword>
<evidence type="ECO:0000256" key="8">
    <source>
        <dbReference type="ARBA" id="ARBA00022771"/>
    </source>
</evidence>
<dbReference type="OMA" id="FVPCEHT"/>
<dbReference type="SUPFAM" id="SSF54001">
    <property type="entry name" value="Cysteine proteinases"/>
    <property type="match status" value="1"/>
</dbReference>
<evidence type="ECO:0000259" key="20">
    <source>
        <dbReference type="PROSITE" id="PS50271"/>
    </source>
</evidence>
<keyword evidence="11" id="KW-0788">Thiol protease</keyword>
<keyword evidence="5" id="KW-0645">Protease</keyword>
<dbReference type="InterPro" id="IPR018200">
    <property type="entry name" value="USP_CS"/>
</dbReference>
<dbReference type="SUPFAM" id="SSF57850">
    <property type="entry name" value="RING/U-box"/>
    <property type="match status" value="2"/>
</dbReference>
<dbReference type="InterPro" id="IPR013083">
    <property type="entry name" value="Znf_RING/FYVE/PHD"/>
</dbReference>
<dbReference type="EMBL" id="KQ964466">
    <property type="protein sequence ID" value="KXN71815.1"/>
    <property type="molecule type" value="Genomic_DNA"/>
</dbReference>
<dbReference type="Gene3D" id="3.90.70.10">
    <property type="entry name" value="Cysteine proteinases"/>
    <property type="match status" value="1"/>
</dbReference>
<evidence type="ECO:0000256" key="13">
    <source>
        <dbReference type="ARBA" id="ARBA00029877"/>
    </source>
</evidence>
<evidence type="ECO:0000256" key="17">
    <source>
        <dbReference type="PROSITE-ProRule" id="PRU00502"/>
    </source>
</evidence>
<dbReference type="InterPro" id="IPR041432">
    <property type="entry name" value="UBP13_Znf-UBP_var"/>
</dbReference>
<dbReference type="GO" id="GO:0008270">
    <property type="term" value="F:zinc ion binding"/>
    <property type="evidence" value="ECO:0007669"/>
    <property type="project" value="UniProtKB-KW"/>
</dbReference>
<keyword evidence="8 17" id="KW-0863">Zinc-finger</keyword>
<dbReference type="Proteomes" id="UP000070444">
    <property type="component" value="Unassembled WGS sequence"/>
</dbReference>
<feature type="binding site" evidence="16">
    <location>
        <position position="217"/>
    </location>
    <ligand>
        <name>Zn(2+)</name>
        <dbReference type="ChEBI" id="CHEBI:29105"/>
    </ligand>
</feature>
<reference evidence="21 22" key="1">
    <citation type="journal article" date="2015" name="Genome Biol. Evol.">
        <title>Phylogenomic analyses indicate that early fungi evolved digesting cell walls of algal ancestors of land plants.</title>
        <authorList>
            <person name="Chang Y."/>
            <person name="Wang S."/>
            <person name="Sekimoto S."/>
            <person name="Aerts A.L."/>
            <person name="Choi C."/>
            <person name="Clum A."/>
            <person name="LaButti K.M."/>
            <person name="Lindquist E.A."/>
            <person name="Yee Ngan C."/>
            <person name="Ohm R.A."/>
            <person name="Salamov A.A."/>
            <person name="Grigoriev I.V."/>
            <person name="Spatafora J.W."/>
            <person name="Berbee M.L."/>
        </authorList>
    </citation>
    <scope>NUCLEOTIDE SEQUENCE [LARGE SCALE GENOMIC DNA]</scope>
    <source>
        <strain evidence="21 22">NRRL 28638</strain>
    </source>
</reference>
<feature type="domain" description="UBA" evidence="18">
    <location>
        <begin position="649"/>
        <end position="689"/>
    </location>
</feature>
<feature type="binding site" evidence="16">
    <location>
        <position position="184"/>
    </location>
    <ligand>
        <name>Zn(2+)</name>
        <dbReference type="ChEBI" id="CHEBI:29105"/>
    </ligand>
</feature>
<dbReference type="InterPro" id="IPR015940">
    <property type="entry name" value="UBA"/>
</dbReference>
<dbReference type="SMART" id="SM00290">
    <property type="entry name" value="ZnF_UBP"/>
    <property type="match status" value="2"/>
</dbReference>
<evidence type="ECO:0000256" key="3">
    <source>
        <dbReference type="ARBA" id="ARBA00012759"/>
    </source>
</evidence>
<evidence type="ECO:0000256" key="12">
    <source>
        <dbReference type="ARBA" id="ARBA00022833"/>
    </source>
</evidence>
<feature type="binding site" evidence="16">
    <location>
        <position position="187"/>
    </location>
    <ligand>
        <name>Zn(2+)</name>
        <dbReference type="ChEBI" id="CHEBI:29105"/>
    </ligand>
</feature>
<dbReference type="InterPro" id="IPR001607">
    <property type="entry name" value="Znf_UBP"/>
</dbReference>
<feature type="domain" description="UBA" evidence="18">
    <location>
        <begin position="588"/>
        <end position="629"/>
    </location>
</feature>
<evidence type="ECO:0000256" key="5">
    <source>
        <dbReference type="ARBA" id="ARBA00022670"/>
    </source>
</evidence>
<evidence type="ECO:0000256" key="7">
    <source>
        <dbReference type="ARBA" id="ARBA00022737"/>
    </source>
</evidence>
<dbReference type="AlphaFoldDB" id="A0A137P9Y7"/>
<dbReference type="InterPro" id="IPR028889">
    <property type="entry name" value="USP"/>
</dbReference>
<evidence type="ECO:0000256" key="4">
    <source>
        <dbReference type="ARBA" id="ARBA00014611"/>
    </source>
</evidence>
<keyword evidence="6 16" id="KW-0479">Metal-binding</keyword>
<accession>A0A137P9Y7</accession>
<dbReference type="GO" id="GO:0004843">
    <property type="term" value="F:cysteine-type deubiquitinase activity"/>
    <property type="evidence" value="ECO:0007669"/>
    <property type="project" value="UniProtKB-EC"/>
</dbReference>
<evidence type="ECO:0000256" key="14">
    <source>
        <dbReference type="ARBA" id="ARBA00029889"/>
    </source>
</evidence>
<feature type="domain" description="UBP-type" evidence="20">
    <location>
        <begin position="161"/>
        <end position="269"/>
    </location>
</feature>
<dbReference type="Pfam" id="PF02148">
    <property type="entry name" value="zf-UBP"/>
    <property type="match status" value="1"/>
</dbReference>
<dbReference type="InterPro" id="IPR009060">
    <property type="entry name" value="UBA-like_sf"/>
</dbReference>
<dbReference type="STRING" id="796925.A0A137P9Y7"/>
<dbReference type="InterPro" id="IPR001394">
    <property type="entry name" value="Peptidase_C19_UCH"/>
</dbReference>
<evidence type="ECO:0000259" key="19">
    <source>
        <dbReference type="PROSITE" id="PS50235"/>
    </source>
</evidence>
<dbReference type="PIRSF" id="PIRSF016308">
    <property type="entry name" value="UBP"/>
    <property type="match status" value="1"/>
</dbReference>
<evidence type="ECO:0000256" key="10">
    <source>
        <dbReference type="ARBA" id="ARBA00022801"/>
    </source>
</evidence>
<dbReference type="PROSITE" id="PS50271">
    <property type="entry name" value="ZF_UBP"/>
    <property type="match status" value="2"/>
</dbReference>
<organism evidence="21 22">
    <name type="scientific">Conidiobolus coronatus (strain ATCC 28846 / CBS 209.66 / NRRL 28638)</name>
    <name type="common">Delacroixia coronata</name>
    <dbReference type="NCBI Taxonomy" id="796925"/>
    <lineage>
        <taxon>Eukaryota</taxon>
        <taxon>Fungi</taxon>
        <taxon>Fungi incertae sedis</taxon>
        <taxon>Zoopagomycota</taxon>
        <taxon>Entomophthoromycotina</taxon>
        <taxon>Entomophthoromycetes</taxon>
        <taxon>Entomophthorales</taxon>
        <taxon>Ancylistaceae</taxon>
        <taxon>Conidiobolus</taxon>
    </lineage>
</organism>